<feature type="transmembrane region" description="Helical" evidence="1">
    <location>
        <begin position="128"/>
        <end position="150"/>
    </location>
</feature>
<accession>A0A1H3B2D5</accession>
<dbReference type="AlphaFoldDB" id="A0A1H3B2D5"/>
<evidence type="ECO:0000256" key="1">
    <source>
        <dbReference type="SAM" id="Phobius"/>
    </source>
</evidence>
<feature type="transmembrane region" description="Helical" evidence="1">
    <location>
        <begin position="83"/>
        <end position="100"/>
    </location>
</feature>
<gene>
    <name evidence="2" type="ORF">SAMN05421504_1021137</name>
</gene>
<keyword evidence="1" id="KW-1133">Transmembrane helix</keyword>
<feature type="transmembrane region" description="Helical" evidence="1">
    <location>
        <begin position="228"/>
        <end position="251"/>
    </location>
</feature>
<feature type="transmembrane region" description="Helical" evidence="1">
    <location>
        <begin position="52"/>
        <end position="71"/>
    </location>
</feature>
<dbReference type="STRING" id="589385.SAMN05421504_1021137"/>
<evidence type="ECO:0000313" key="2">
    <source>
        <dbReference type="EMBL" id="SDX35564.1"/>
    </source>
</evidence>
<organism evidence="2 3">
    <name type="scientific">Amycolatopsis xylanica</name>
    <dbReference type="NCBI Taxonomy" id="589385"/>
    <lineage>
        <taxon>Bacteria</taxon>
        <taxon>Bacillati</taxon>
        <taxon>Actinomycetota</taxon>
        <taxon>Actinomycetes</taxon>
        <taxon>Pseudonocardiales</taxon>
        <taxon>Pseudonocardiaceae</taxon>
        <taxon>Amycolatopsis</taxon>
    </lineage>
</organism>
<sequence>MNTDLTEAETKFANAWLTKHGVLISPLPRMLAVRLGARDVKPSRLVLNRWRAGGFLIGLLLAVAYHCLQYLPNVRGVEMTESQGVYFIIGGTVVGFWLSIRGRERDLGGLPVSASVERPSWSKHLGGWYLASLVITFAGGTALAVAMYVTTSARTYAWSWLGALAWGALCTAVILVGTWRAPVIADDPASASVDAMLRVEDSFLAMPGYFAVLVLIDLVTTHRQPPEFTWWLLGYAVLAFGTSAISALTYWRRVSPRAATPNGPN</sequence>
<keyword evidence="1" id="KW-0812">Transmembrane</keyword>
<evidence type="ECO:0000313" key="3">
    <source>
        <dbReference type="Proteomes" id="UP000199515"/>
    </source>
</evidence>
<dbReference type="RefSeq" id="WP_091288938.1">
    <property type="nucleotide sequence ID" value="NZ_FNON01000002.1"/>
</dbReference>
<dbReference type="Proteomes" id="UP000199515">
    <property type="component" value="Unassembled WGS sequence"/>
</dbReference>
<keyword evidence="3" id="KW-1185">Reference proteome</keyword>
<protein>
    <submittedName>
        <fullName evidence="2">Uncharacterized protein</fullName>
    </submittedName>
</protein>
<reference evidence="2 3" key="1">
    <citation type="submission" date="2016-10" db="EMBL/GenBank/DDBJ databases">
        <authorList>
            <person name="de Groot N.N."/>
        </authorList>
    </citation>
    <scope>NUCLEOTIDE SEQUENCE [LARGE SCALE GENOMIC DNA]</scope>
    <source>
        <strain evidence="2 3">CPCC 202699</strain>
    </source>
</reference>
<name>A0A1H3B2D5_9PSEU</name>
<proteinExistence type="predicted"/>
<dbReference type="OrthoDB" id="3638488at2"/>
<keyword evidence="1" id="KW-0472">Membrane</keyword>
<dbReference type="EMBL" id="FNON01000002">
    <property type="protein sequence ID" value="SDX35564.1"/>
    <property type="molecule type" value="Genomic_DNA"/>
</dbReference>
<feature type="transmembrane region" description="Helical" evidence="1">
    <location>
        <begin position="156"/>
        <end position="181"/>
    </location>
</feature>